<dbReference type="RefSeq" id="WP_100129675.1">
    <property type="nucleotide sequence ID" value="NZ_CADDYI010000030.1"/>
</dbReference>
<accession>A0A2N9Y882</accession>
<evidence type="ECO:0000313" key="1">
    <source>
        <dbReference type="EMBL" id="PIT67915.1"/>
    </source>
</evidence>
<evidence type="ECO:0000313" key="2">
    <source>
        <dbReference type="Proteomes" id="UP000229839"/>
    </source>
</evidence>
<sequence>MNATVTNQETSPKYELTNETRVVNGVTLHRIKALRDFSDVKAGALGGFIEKESNLSHDGNCWVYDDAMVATDSVVSDNAQVRNNARVFRSAKVSDNAVILDNALVFHNARVFENAKICDNAMVNGTVSGNAVVCNNAKLFFIAFVSDNAQIYDDACVNGEVFGNARIYGNATVYRKLRTDGWVDHTYVNIYGNAVMNGNQKICDDTDGSEQILDKTA</sequence>
<gene>
    <name evidence="1" type="ORF">CER18_09085</name>
</gene>
<reference evidence="1 2" key="1">
    <citation type="submission" date="2017-06" db="EMBL/GenBank/DDBJ databases">
        <title>Draft genome of Bartonella tribocorum strain L103, isolated from a rodent in Laos.</title>
        <authorList>
            <person name="Hadjadj L."/>
            <person name="Jiyipong T."/>
            <person name="Morand S."/>
            <person name="Diene S.M."/>
            <person name="Rolain J.-M."/>
        </authorList>
    </citation>
    <scope>NUCLEOTIDE SEQUENCE [LARGE SCALE GENOMIC DNA]</scope>
    <source>
        <strain evidence="1 2">L103</strain>
    </source>
</reference>
<dbReference type="OrthoDB" id="7923656at2"/>
<dbReference type="SUPFAM" id="SSF51161">
    <property type="entry name" value="Trimeric LpxA-like enzymes"/>
    <property type="match status" value="1"/>
</dbReference>
<proteinExistence type="predicted"/>
<dbReference type="InterPro" id="IPR011004">
    <property type="entry name" value="Trimer_LpxA-like_sf"/>
</dbReference>
<evidence type="ECO:0008006" key="3">
    <source>
        <dbReference type="Google" id="ProtNLM"/>
    </source>
</evidence>
<name>A0A2N9Y882_9HYPH</name>
<dbReference type="Proteomes" id="UP000229839">
    <property type="component" value="Unassembled WGS sequence"/>
</dbReference>
<protein>
    <recommendedName>
        <fullName evidence="3">Phage-related protein</fullName>
    </recommendedName>
</protein>
<dbReference type="EMBL" id="NJGE01000037">
    <property type="protein sequence ID" value="PIT67915.1"/>
    <property type="molecule type" value="Genomic_DNA"/>
</dbReference>
<dbReference type="AlphaFoldDB" id="A0A2N9Y882"/>
<dbReference type="InterPro" id="IPR040831">
    <property type="entry name" value="B_solenoid_ydck_rpt"/>
</dbReference>
<dbReference type="Pfam" id="PF18836">
    <property type="entry name" value="B_solenoid_ydck"/>
    <property type="match status" value="1"/>
</dbReference>
<organism evidence="1 2">
    <name type="scientific">Bartonella tribocorum</name>
    <dbReference type="NCBI Taxonomy" id="85701"/>
    <lineage>
        <taxon>Bacteria</taxon>
        <taxon>Pseudomonadati</taxon>
        <taxon>Pseudomonadota</taxon>
        <taxon>Alphaproteobacteria</taxon>
        <taxon>Hyphomicrobiales</taxon>
        <taxon>Bartonellaceae</taxon>
        <taxon>Bartonella</taxon>
    </lineage>
</organism>
<comment type="caution">
    <text evidence="1">The sequence shown here is derived from an EMBL/GenBank/DDBJ whole genome shotgun (WGS) entry which is preliminary data.</text>
</comment>
<dbReference type="Gene3D" id="2.160.10.10">
    <property type="entry name" value="Hexapeptide repeat proteins"/>
    <property type="match status" value="1"/>
</dbReference>